<proteinExistence type="predicted"/>
<organism evidence="1 2">
    <name type="scientific">Candidatus Brocadia fulgida</name>
    <dbReference type="NCBI Taxonomy" id="380242"/>
    <lineage>
        <taxon>Bacteria</taxon>
        <taxon>Pseudomonadati</taxon>
        <taxon>Planctomycetota</taxon>
        <taxon>Candidatus Brocadiia</taxon>
        <taxon>Candidatus Brocadiales</taxon>
        <taxon>Candidatus Brocadiaceae</taxon>
        <taxon>Candidatus Brocadia</taxon>
    </lineage>
</organism>
<gene>
    <name evidence="1" type="ORF">BROFUL_02102</name>
</gene>
<protein>
    <submittedName>
        <fullName evidence="1">Uncharacterized protein</fullName>
    </submittedName>
</protein>
<keyword evidence="2" id="KW-1185">Reference proteome</keyword>
<dbReference type="EMBL" id="LAQJ01000210">
    <property type="protein sequence ID" value="KKO19193.1"/>
    <property type="molecule type" value="Genomic_DNA"/>
</dbReference>
<sequence>MPEVAYEATATGSQRRRPIEWLRTLYRRDNLGGLLTLGDLQPLALPGESYKLAFTPGLLAQVFQRPQQGQAAEPLLPDQAAVLGGQDGNRGGYLRSQTMKADGRFPATDADDHWWIPSGQSFFTNDPLDAAATELAQARQHFFLPRRYRDPFGQEAFVDFDANDLLMTETRDALGNRVTVNVNDYRVLQPSLVSDPNRNRTEVAFDTLGMVVGTAVMGKPAPAPVEGDTLTGFVADLTQAQLDGFFDAADPHATAAALLKDATTRIVYDLDRFWRSRDANPDKPDKWEAPFAATLARETHASSPLPPQGLKIQLSFPIPTALAGRSRKRYKPKKARFRCVMVTAGFLLGRITSP</sequence>
<dbReference type="Proteomes" id="UP000034954">
    <property type="component" value="Unassembled WGS sequence"/>
</dbReference>
<reference evidence="1 2" key="1">
    <citation type="journal article" date="2013" name="BMC Microbiol.">
        <title>Identification of the type II cytochrome c maturation pathway in anammox bacteria by comparative genomics.</title>
        <authorList>
            <person name="Ferousi C."/>
            <person name="Speth D.R."/>
            <person name="Reimann J."/>
            <person name="Op den Camp H.J."/>
            <person name="Allen J.W."/>
            <person name="Keltjens J.T."/>
            <person name="Jetten M.S."/>
        </authorList>
    </citation>
    <scope>NUCLEOTIDE SEQUENCE [LARGE SCALE GENOMIC DNA]</scope>
    <source>
        <strain evidence="1">RU1</strain>
    </source>
</reference>
<name>A0A0M2UT13_9BACT</name>
<comment type="caution">
    <text evidence="1">The sequence shown here is derived from an EMBL/GenBank/DDBJ whole genome shotgun (WGS) entry which is preliminary data.</text>
</comment>
<accession>A0A0M2UT13</accession>
<evidence type="ECO:0000313" key="2">
    <source>
        <dbReference type="Proteomes" id="UP000034954"/>
    </source>
</evidence>
<dbReference type="AlphaFoldDB" id="A0A0M2UT13"/>
<evidence type="ECO:0000313" key="1">
    <source>
        <dbReference type="EMBL" id="KKO19193.1"/>
    </source>
</evidence>